<keyword evidence="2 9" id="KW-1003">Cell membrane</keyword>
<evidence type="ECO:0000256" key="1">
    <source>
        <dbReference type="ARBA" id="ARBA00006139"/>
    </source>
</evidence>
<dbReference type="GO" id="GO:0005886">
    <property type="term" value="C:plasma membrane"/>
    <property type="evidence" value="ECO:0007669"/>
    <property type="project" value="UniProtKB-SubCell"/>
</dbReference>
<keyword evidence="3 9" id="KW-0645">Protease</keyword>
<dbReference type="EC" id="3.4.23.36" evidence="9"/>
<keyword evidence="8 9" id="KW-0472">Membrane</keyword>
<proteinExistence type="inferred from homology"/>
<gene>
    <name evidence="9 12" type="primary">lspA</name>
    <name evidence="12" type="ORF">VCB98_02835</name>
</gene>
<accession>A0AAP6MJV6</accession>
<dbReference type="GO" id="GO:0004190">
    <property type="term" value="F:aspartic-type endopeptidase activity"/>
    <property type="evidence" value="ECO:0007669"/>
    <property type="project" value="UniProtKB-UniRule"/>
</dbReference>
<evidence type="ECO:0000256" key="6">
    <source>
        <dbReference type="ARBA" id="ARBA00022801"/>
    </source>
</evidence>
<name>A0AAP6MJV6_9GAMM</name>
<evidence type="ECO:0000256" key="7">
    <source>
        <dbReference type="ARBA" id="ARBA00022989"/>
    </source>
</evidence>
<protein>
    <recommendedName>
        <fullName evidence="9">Lipoprotein signal peptidase</fullName>
        <ecNumber evidence="9">3.4.23.36</ecNumber>
    </recommendedName>
    <alternativeName>
        <fullName evidence="9">Prolipoprotein signal peptidase</fullName>
    </alternativeName>
    <alternativeName>
        <fullName evidence="9">Signal peptidase II</fullName>
        <shortName evidence="9">SPase II</shortName>
    </alternativeName>
</protein>
<evidence type="ECO:0000313" key="12">
    <source>
        <dbReference type="EMBL" id="MEA5444748.1"/>
    </source>
</evidence>
<evidence type="ECO:0000313" key="13">
    <source>
        <dbReference type="Proteomes" id="UP001302316"/>
    </source>
</evidence>
<dbReference type="GO" id="GO:0006508">
    <property type="term" value="P:proteolysis"/>
    <property type="evidence" value="ECO:0007669"/>
    <property type="project" value="UniProtKB-KW"/>
</dbReference>
<reference evidence="12 13" key="1">
    <citation type="submission" date="2023-12" db="EMBL/GenBank/DDBJ databases">
        <title>Whole-genome sequencing of halo(alkali)philic microorganisms from hypersaline lakes.</title>
        <authorList>
            <person name="Sorokin D.Y."/>
            <person name="Merkel A.Y."/>
            <person name="Messina E."/>
            <person name="Yakimov M."/>
        </authorList>
    </citation>
    <scope>NUCLEOTIDE SEQUENCE [LARGE SCALE GENOMIC DNA]</scope>
    <source>
        <strain evidence="12 13">AB-CW1</strain>
    </source>
</reference>
<evidence type="ECO:0000256" key="11">
    <source>
        <dbReference type="RuleBase" id="RU004181"/>
    </source>
</evidence>
<evidence type="ECO:0000256" key="9">
    <source>
        <dbReference type="HAMAP-Rule" id="MF_00161"/>
    </source>
</evidence>
<dbReference type="RefSeq" id="WP_346050276.1">
    <property type="nucleotide sequence ID" value="NZ_JAYGII010000003.1"/>
</dbReference>
<evidence type="ECO:0000256" key="2">
    <source>
        <dbReference type="ARBA" id="ARBA00022475"/>
    </source>
</evidence>
<keyword evidence="7 9" id="KW-1133">Transmembrane helix</keyword>
<dbReference type="PANTHER" id="PTHR33695:SF1">
    <property type="entry name" value="LIPOPROTEIN SIGNAL PEPTIDASE"/>
    <property type="match status" value="1"/>
</dbReference>
<dbReference type="HAMAP" id="MF_00161">
    <property type="entry name" value="LspA"/>
    <property type="match status" value="1"/>
</dbReference>
<evidence type="ECO:0000256" key="8">
    <source>
        <dbReference type="ARBA" id="ARBA00023136"/>
    </source>
</evidence>
<keyword evidence="5 9" id="KW-0064">Aspartyl protease</keyword>
<sequence length="169" mass="18740">MLGVEIKKPKGSGALIWLAPAAVIVLLDQITKIWVSRSMELYDSIAVMPFLNIRLLHNPGAAFSFLADAGGWQRWFLTILASLVSLGIIAWLWYLPRYGERRLACGLAFILGGAVGNLIDRIAYGYVVDFIDFYVGDWHWPAFNIADAAITIGAALVIIDSFWPRRQGS</sequence>
<organism evidence="12 13">
    <name type="scientific">Natronospira elongata</name>
    <dbReference type="NCBI Taxonomy" id="3110268"/>
    <lineage>
        <taxon>Bacteria</taxon>
        <taxon>Pseudomonadati</taxon>
        <taxon>Pseudomonadota</taxon>
        <taxon>Gammaproteobacteria</taxon>
        <taxon>Natronospirales</taxon>
        <taxon>Natronospiraceae</taxon>
        <taxon>Natronospira</taxon>
    </lineage>
</organism>
<dbReference type="Proteomes" id="UP001302316">
    <property type="component" value="Unassembled WGS sequence"/>
</dbReference>
<dbReference type="EMBL" id="JAYGII010000003">
    <property type="protein sequence ID" value="MEA5444748.1"/>
    <property type="molecule type" value="Genomic_DNA"/>
</dbReference>
<dbReference type="NCBIfam" id="TIGR00077">
    <property type="entry name" value="lspA"/>
    <property type="match status" value="1"/>
</dbReference>
<comment type="catalytic activity">
    <reaction evidence="9 10">
        <text>Release of signal peptides from bacterial membrane prolipoproteins. Hydrolyzes -Xaa-Yaa-Zaa-|-(S,diacylglyceryl)Cys-, in which Xaa is hydrophobic (preferably Leu), and Yaa (Ala or Ser) and Zaa (Gly or Ala) have small, neutral side chains.</text>
        <dbReference type="EC" id="3.4.23.36"/>
    </reaction>
</comment>
<keyword evidence="4 9" id="KW-0812">Transmembrane</keyword>
<comment type="similarity">
    <text evidence="1 9 11">Belongs to the peptidase A8 family.</text>
</comment>
<comment type="pathway">
    <text evidence="9">Protein modification; lipoprotein biosynthesis (signal peptide cleavage).</text>
</comment>
<feature type="active site" evidence="9">
    <location>
        <position position="147"/>
    </location>
</feature>
<feature type="transmembrane region" description="Helical" evidence="9">
    <location>
        <begin position="138"/>
        <end position="159"/>
    </location>
</feature>
<evidence type="ECO:0000256" key="10">
    <source>
        <dbReference type="RuleBase" id="RU000594"/>
    </source>
</evidence>
<dbReference type="PROSITE" id="PS00855">
    <property type="entry name" value="SPASE_II"/>
    <property type="match status" value="1"/>
</dbReference>
<dbReference type="AlphaFoldDB" id="A0AAP6MJV6"/>
<keyword evidence="6 9" id="KW-0378">Hydrolase</keyword>
<dbReference type="InterPro" id="IPR001872">
    <property type="entry name" value="Peptidase_A8"/>
</dbReference>
<keyword evidence="13" id="KW-1185">Reference proteome</keyword>
<feature type="transmembrane region" description="Helical" evidence="9">
    <location>
        <begin position="75"/>
        <end position="95"/>
    </location>
</feature>
<feature type="transmembrane region" description="Helical" evidence="9">
    <location>
        <begin position="107"/>
        <end position="126"/>
    </location>
</feature>
<feature type="transmembrane region" description="Helical" evidence="9">
    <location>
        <begin position="12"/>
        <end position="35"/>
    </location>
</feature>
<evidence type="ECO:0000256" key="5">
    <source>
        <dbReference type="ARBA" id="ARBA00022750"/>
    </source>
</evidence>
<comment type="function">
    <text evidence="9 10">This protein specifically catalyzes the removal of signal peptides from prolipoproteins.</text>
</comment>
<evidence type="ECO:0000256" key="4">
    <source>
        <dbReference type="ARBA" id="ARBA00022692"/>
    </source>
</evidence>
<dbReference type="Pfam" id="PF01252">
    <property type="entry name" value="Peptidase_A8"/>
    <property type="match status" value="1"/>
</dbReference>
<feature type="active site" evidence="9">
    <location>
        <position position="129"/>
    </location>
</feature>
<dbReference type="PRINTS" id="PR00781">
    <property type="entry name" value="LIPOSIGPTASE"/>
</dbReference>
<comment type="subcellular location">
    <subcellularLocation>
        <location evidence="9">Cell membrane</location>
        <topology evidence="9">Multi-pass membrane protein</topology>
    </subcellularLocation>
</comment>
<dbReference type="PANTHER" id="PTHR33695">
    <property type="entry name" value="LIPOPROTEIN SIGNAL PEPTIDASE"/>
    <property type="match status" value="1"/>
</dbReference>
<evidence type="ECO:0000256" key="3">
    <source>
        <dbReference type="ARBA" id="ARBA00022670"/>
    </source>
</evidence>
<comment type="caution">
    <text evidence="12">The sequence shown here is derived from an EMBL/GenBank/DDBJ whole genome shotgun (WGS) entry which is preliminary data.</text>
</comment>